<protein>
    <submittedName>
        <fullName evidence="1">Uncharacterized protein</fullName>
    </submittedName>
</protein>
<reference evidence="1" key="1">
    <citation type="journal article" date="2022" name="bioRxiv">
        <title>Sequencing and chromosome-scale assembly of the giantPleurodeles waltlgenome.</title>
        <authorList>
            <person name="Brown T."/>
            <person name="Elewa A."/>
            <person name="Iarovenko S."/>
            <person name="Subramanian E."/>
            <person name="Araus A.J."/>
            <person name="Petzold A."/>
            <person name="Susuki M."/>
            <person name="Suzuki K.-i.T."/>
            <person name="Hayashi T."/>
            <person name="Toyoda A."/>
            <person name="Oliveira C."/>
            <person name="Osipova E."/>
            <person name="Leigh N.D."/>
            <person name="Simon A."/>
            <person name="Yun M.H."/>
        </authorList>
    </citation>
    <scope>NUCLEOTIDE SEQUENCE</scope>
    <source>
        <strain evidence="1">20211129_DDA</strain>
        <tissue evidence="1">Liver</tissue>
    </source>
</reference>
<gene>
    <name evidence="1" type="ORF">NDU88_000180</name>
</gene>
<proteinExistence type="predicted"/>
<dbReference type="Proteomes" id="UP001066276">
    <property type="component" value="Chromosome 4_2"/>
</dbReference>
<accession>A0AAV7S680</accession>
<dbReference type="AlphaFoldDB" id="A0AAV7S680"/>
<evidence type="ECO:0000313" key="2">
    <source>
        <dbReference type="Proteomes" id="UP001066276"/>
    </source>
</evidence>
<dbReference type="EMBL" id="JANPWB010000008">
    <property type="protein sequence ID" value="KAJ1159675.1"/>
    <property type="molecule type" value="Genomic_DNA"/>
</dbReference>
<sequence>MLTHTFAVRDDYHDDYRDDMETHRRPEKRCSQNVMRINYNEPMDLHMPEYKDIQAHVQAHDYPEHLEFPG</sequence>
<keyword evidence="2" id="KW-1185">Reference proteome</keyword>
<evidence type="ECO:0000313" key="1">
    <source>
        <dbReference type="EMBL" id="KAJ1159675.1"/>
    </source>
</evidence>
<comment type="caution">
    <text evidence="1">The sequence shown here is derived from an EMBL/GenBank/DDBJ whole genome shotgun (WGS) entry which is preliminary data.</text>
</comment>
<name>A0AAV7S680_PLEWA</name>
<organism evidence="1 2">
    <name type="scientific">Pleurodeles waltl</name>
    <name type="common">Iberian ribbed newt</name>
    <dbReference type="NCBI Taxonomy" id="8319"/>
    <lineage>
        <taxon>Eukaryota</taxon>
        <taxon>Metazoa</taxon>
        <taxon>Chordata</taxon>
        <taxon>Craniata</taxon>
        <taxon>Vertebrata</taxon>
        <taxon>Euteleostomi</taxon>
        <taxon>Amphibia</taxon>
        <taxon>Batrachia</taxon>
        <taxon>Caudata</taxon>
        <taxon>Salamandroidea</taxon>
        <taxon>Salamandridae</taxon>
        <taxon>Pleurodelinae</taxon>
        <taxon>Pleurodeles</taxon>
    </lineage>
</organism>